<keyword evidence="2" id="KW-0378">Hydrolase</keyword>
<reference evidence="2 3" key="1">
    <citation type="submission" date="2023-10" db="EMBL/GenBank/DDBJ databases">
        <title>Two novel species belonging to the OM43/NOR5 clade.</title>
        <authorList>
            <person name="Park M."/>
        </authorList>
    </citation>
    <scope>NUCLEOTIDE SEQUENCE [LARGE SCALE GENOMIC DNA]</scope>
    <source>
        <strain evidence="2 3">IMCC45268</strain>
    </source>
</reference>
<organism evidence="2 3">
    <name type="scientific">Congregibacter brevis</name>
    <dbReference type="NCBI Taxonomy" id="3081201"/>
    <lineage>
        <taxon>Bacteria</taxon>
        <taxon>Pseudomonadati</taxon>
        <taxon>Pseudomonadota</taxon>
        <taxon>Gammaproteobacteria</taxon>
        <taxon>Cellvibrionales</taxon>
        <taxon>Halieaceae</taxon>
        <taxon>Congregibacter</taxon>
    </lineage>
</organism>
<feature type="domain" description="Endonuclease/exonuclease/phosphatase" evidence="1">
    <location>
        <begin position="74"/>
        <end position="278"/>
    </location>
</feature>
<proteinExistence type="predicted"/>
<accession>A0ABZ0IIJ3</accession>
<dbReference type="NCBIfam" id="NF003840">
    <property type="entry name" value="PRK05421.1-2"/>
    <property type="match status" value="1"/>
</dbReference>
<dbReference type="InterPro" id="IPR036691">
    <property type="entry name" value="Endo/exonu/phosph_ase_sf"/>
</dbReference>
<dbReference type="EMBL" id="CP136865">
    <property type="protein sequence ID" value="WOJ98498.1"/>
    <property type="molecule type" value="Genomic_DNA"/>
</dbReference>
<dbReference type="PROSITE" id="PS51257">
    <property type="entry name" value="PROKAR_LIPOPROTEIN"/>
    <property type="match status" value="1"/>
</dbReference>
<dbReference type="Pfam" id="PF03372">
    <property type="entry name" value="Exo_endo_phos"/>
    <property type="match status" value="1"/>
</dbReference>
<evidence type="ECO:0000313" key="3">
    <source>
        <dbReference type="Proteomes" id="UP001626549"/>
    </source>
</evidence>
<dbReference type="NCBIfam" id="NF003842">
    <property type="entry name" value="PRK05421.1-4"/>
    <property type="match status" value="1"/>
</dbReference>
<dbReference type="RefSeq" id="WP_407329857.1">
    <property type="nucleotide sequence ID" value="NZ_CP136865.1"/>
</dbReference>
<keyword evidence="2" id="KW-0255">Endonuclease</keyword>
<protein>
    <submittedName>
        <fullName evidence="2">Endonuclease/exonuclease/phosphatase family protein</fullName>
    </submittedName>
</protein>
<dbReference type="Proteomes" id="UP001626549">
    <property type="component" value="Chromosome"/>
</dbReference>
<dbReference type="GO" id="GO:0004519">
    <property type="term" value="F:endonuclease activity"/>
    <property type="evidence" value="ECO:0007669"/>
    <property type="project" value="UniProtKB-KW"/>
</dbReference>
<gene>
    <name evidence="2" type="ORF">R0137_07980</name>
</gene>
<dbReference type="InterPro" id="IPR005135">
    <property type="entry name" value="Endo/exonuclease/phosphatase"/>
</dbReference>
<dbReference type="SUPFAM" id="SSF56219">
    <property type="entry name" value="DNase I-like"/>
    <property type="match status" value="1"/>
</dbReference>
<evidence type="ECO:0000259" key="1">
    <source>
        <dbReference type="Pfam" id="PF03372"/>
    </source>
</evidence>
<sequence>MSTRKSVAVILGVGLLLSCAGTQLGLLETANNFDEFQGIPLAPLKTAAACRASLGTDKFAEGTELVGPGIRILNWNIKKGEEPNWQEDLQRFSQDKNLVLLQEAALSMQLPDQLQQVPFAAFSPGYVKGDDITGVVTFSDVEPVSRCRLSAVEPWLGTPKSTNITEYALSDSDNRLVVVNMHALNFSFGLLSYRMQLDAVSEALEGFHGAVLLSGDFNTWRRGRQNVLSDIVERLGLRPVVFENDYRERVFGRPLDHMYVRGLDVVEAQVFEVSSSDHNPMVVSFKLNAEHIVTVDPEL</sequence>
<evidence type="ECO:0000313" key="2">
    <source>
        <dbReference type="EMBL" id="WOJ98498.1"/>
    </source>
</evidence>
<name>A0ABZ0IIJ3_9GAMM</name>
<keyword evidence="3" id="KW-1185">Reference proteome</keyword>
<keyword evidence="2" id="KW-0540">Nuclease</keyword>
<dbReference type="Gene3D" id="3.60.10.10">
    <property type="entry name" value="Endonuclease/exonuclease/phosphatase"/>
    <property type="match status" value="1"/>
</dbReference>